<evidence type="ECO:0000256" key="1">
    <source>
        <dbReference type="SAM" id="Phobius"/>
    </source>
</evidence>
<evidence type="ECO:0000313" key="2">
    <source>
        <dbReference type="EMBL" id="RKI94358.1"/>
    </source>
</evidence>
<evidence type="ECO:0000313" key="3">
    <source>
        <dbReference type="Proteomes" id="UP000280696"/>
    </source>
</evidence>
<name>A0A3A9ASF3_9FIRM</name>
<keyword evidence="3" id="KW-1185">Reference proteome</keyword>
<feature type="transmembrane region" description="Helical" evidence="1">
    <location>
        <begin position="7"/>
        <end position="28"/>
    </location>
</feature>
<dbReference type="Proteomes" id="UP000280696">
    <property type="component" value="Unassembled WGS sequence"/>
</dbReference>
<comment type="caution">
    <text evidence="2">The sequence shown here is derived from an EMBL/GenBank/DDBJ whole genome shotgun (WGS) entry which is preliminary data.</text>
</comment>
<keyword evidence="1" id="KW-0812">Transmembrane</keyword>
<proteinExistence type="predicted"/>
<organism evidence="2 3">
    <name type="scientific">Parablautia intestinalis</name>
    <dbReference type="NCBI Taxonomy" id="2320100"/>
    <lineage>
        <taxon>Bacteria</taxon>
        <taxon>Bacillati</taxon>
        <taxon>Bacillota</taxon>
        <taxon>Clostridia</taxon>
        <taxon>Lachnospirales</taxon>
        <taxon>Lachnospiraceae</taxon>
        <taxon>Parablautia</taxon>
    </lineage>
</organism>
<gene>
    <name evidence="2" type="ORF">D7V94_01135</name>
</gene>
<dbReference type="AlphaFoldDB" id="A0A3A9ASF3"/>
<dbReference type="OrthoDB" id="1954601at2"/>
<dbReference type="EMBL" id="RAYQ01000001">
    <property type="protein sequence ID" value="RKI94358.1"/>
    <property type="molecule type" value="Genomic_DNA"/>
</dbReference>
<protein>
    <submittedName>
        <fullName evidence="2">Uncharacterized protein</fullName>
    </submittedName>
</protein>
<sequence>MIMKRKTIIISLICILSAVIIVMVTAVFRGRKPYKNVDSSQIVSATVRLTPPDKTIQITEVTELVKLLKDVVIYNEDNSYTEYSGQGVTFTVTMADGTQTSIMAYNPFLVIDGVGYKTKYEPCEALNHYANILLEQTEKLSFADITHGTTFQATVIEITDSSILVKPVDGSLELDSSDKFSVPNTKKLALQTGDTVEIVYNGDILESYPAQLGEVYKITLLEQTEADAMWDRIPMVRINGKLYYDTGRESTVSGRCGNMDGEIISTVDGTEIPMEDNQSNFGSGFGYQYGTEDTIEIFMNEKWFIFEYREDSE</sequence>
<reference evidence="2 3" key="1">
    <citation type="submission" date="2018-09" db="EMBL/GenBank/DDBJ databases">
        <title>Murine metabolic-syndrome-specific gut microbial biobank.</title>
        <authorList>
            <person name="Liu C."/>
        </authorList>
    </citation>
    <scope>NUCLEOTIDE SEQUENCE [LARGE SCALE GENOMIC DNA]</scope>
    <source>
        <strain evidence="2 3">0.1xD8-82</strain>
    </source>
</reference>
<accession>A0A3A9ASF3</accession>
<keyword evidence="1" id="KW-1133">Transmembrane helix</keyword>
<keyword evidence="1" id="KW-0472">Membrane</keyword>